<dbReference type="RefSeq" id="WP_075084311.1">
    <property type="nucleotide sequence ID" value="NZ_CP042912.1"/>
</dbReference>
<dbReference type="Pfam" id="PF22778">
    <property type="entry name" value="VCPO_2nd"/>
    <property type="match status" value="1"/>
</dbReference>
<name>A0A5B9PK26_9BACT</name>
<dbReference type="CDD" id="cd03398">
    <property type="entry name" value="PAP2_haloperoxidase"/>
    <property type="match status" value="1"/>
</dbReference>
<feature type="chain" id="PRO_5023124582" evidence="2">
    <location>
        <begin position="24"/>
        <end position="523"/>
    </location>
</feature>
<evidence type="ECO:0000256" key="2">
    <source>
        <dbReference type="SAM" id="SignalP"/>
    </source>
</evidence>
<keyword evidence="6" id="KW-1185">Reference proteome</keyword>
<protein>
    <submittedName>
        <fullName evidence="5">PAP2 superfamily protein</fullName>
    </submittedName>
</protein>
<evidence type="ECO:0000259" key="4">
    <source>
        <dbReference type="Pfam" id="PF22778"/>
    </source>
</evidence>
<dbReference type="PANTHER" id="PTHR34599">
    <property type="entry name" value="PEROXIDASE-RELATED"/>
    <property type="match status" value="1"/>
</dbReference>
<evidence type="ECO:0000256" key="1">
    <source>
        <dbReference type="SAM" id="MobiDB-lite"/>
    </source>
</evidence>
<dbReference type="PANTHER" id="PTHR34599:SF2">
    <property type="entry name" value="TRAF-TYPE DOMAIN-CONTAINING PROTEIN"/>
    <property type="match status" value="1"/>
</dbReference>
<dbReference type="InterPro" id="IPR036938">
    <property type="entry name" value="PAP2/HPO_sf"/>
</dbReference>
<dbReference type="InterPro" id="IPR049283">
    <property type="entry name" value="DUF6851"/>
</dbReference>
<feature type="domain" description="DUF6851" evidence="3">
    <location>
        <begin position="75"/>
        <end position="209"/>
    </location>
</feature>
<dbReference type="AlphaFoldDB" id="A0A5B9PK26"/>
<dbReference type="OrthoDB" id="7793240at2"/>
<dbReference type="Gene3D" id="1.10.606.20">
    <property type="match status" value="1"/>
</dbReference>
<dbReference type="Proteomes" id="UP000322214">
    <property type="component" value="Chromosome"/>
</dbReference>
<dbReference type="InterPro" id="IPR055161">
    <property type="entry name" value="NapH1-like_2nd"/>
</dbReference>
<feature type="signal peptide" evidence="2">
    <location>
        <begin position="1"/>
        <end position="23"/>
    </location>
</feature>
<reference evidence="5 6" key="1">
    <citation type="submission" date="2019-08" db="EMBL/GenBank/DDBJ databases">
        <title>Deep-cultivation of Planctomycetes and their phenomic and genomic characterization uncovers novel biology.</title>
        <authorList>
            <person name="Wiegand S."/>
            <person name="Jogler M."/>
            <person name="Boedeker C."/>
            <person name="Pinto D."/>
            <person name="Vollmers J."/>
            <person name="Rivas-Marin E."/>
            <person name="Kohn T."/>
            <person name="Peeters S.H."/>
            <person name="Heuer A."/>
            <person name="Rast P."/>
            <person name="Oberbeckmann S."/>
            <person name="Bunk B."/>
            <person name="Jeske O."/>
            <person name="Meyerdierks A."/>
            <person name="Storesund J.E."/>
            <person name="Kallscheuer N."/>
            <person name="Luecker S."/>
            <person name="Lage O.M."/>
            <person name="Pohl T."/>
            <person name="Merkel B.J."/>
            <person name="Hornburger P."/>
            <person name="Mueller R.-W."/>
            <person name="Bruemmer F."/>
            <person name="Labrenz M."/>
            <person name="Spormann A.M."/>
            <person name="Op den Camp H."/>
            <person name="Overmann J."/>
            <person name="Amann R."/>
            <person name="Jetten M.S.M."/>
            <person name="Mascher T."/>
            <person name="Medema M.H."/>
            <person name="Devos D.P."/>
            <person name="Kaster A.-K."/>
            <person name="Ovreas L."/>
            <person name="Rohde M."/>
            <person name="Galperin M.Y."/>
            <person name="Jogler C."/>
        </authorList>
    </citation>
    <scope>NUCLEOTIDE SEQUENCE [LARGE SCALE GENOMIC DNA]</scope>
    <source>
        <strain evidence="5 6">FC18</strain>
    </source>
</reference>
<proteinExistence type="predicted"/>
<dbReference type="EMBL" id="CP042912">
    <property type="protein sequence ID" value="QEG22843.1"/>
    <property type="molecule type" value="Genomic_DNA"/>
</dbReference>
<dbReference type="STRING" id="980251.GCA_001642875_01517"/>
<feature type="domain" description="Vanadium-dependent haloperoxidase NapH1-like second helical-bundle" evidence="4">
    <location>
        <begin position="316"/>
        <end position="417"/>
    </location>
</feature>
<accession>A0A5B9PK26</accession>
<dbReference type="Pfam" id="PF21167">
    <property type="entry name" value="DUF6851"/>
    <property type="match status" value="1"/>
</dbReference>
<sequence length="523" mass="58180" precursor="true">MRHLLRLSAVLAIVTLTSLSSVAQQIPENNNSQVKHKPSAAYHWTGVMLEAAARDVERVGAMPTILSRQMAIPITAMFDAWAAYDDKAVGTLLGGSLRRPESERTLANKETAIAYAMYRTCVDQYPNFADYLTEEMKKAGYDPADKSENLTTPIGIGNYVARKVLEFRHHDGANQLGDEEGSNGEPYSDYTMYRPVNPSDRTNDPDRWQIIPFDDGKGGKIEMGFLTPHWYRVKTFGLESADQFRPGPPPLVGSDQLKQEVDECIKFNASLTPEQKAIVEFMRDGPRSTGQSGHWLKFAMVVSMRDQNDLDRDVKLFFTVGNCALDTFIASWESKRYYDSSRPWTLVRHYYKGKTIKGWRGPGKGVADILGDEWHPYSPSSFITPPFPGYVSGHSCISGGCAEILKLFTGSDECGFVEPRHAGELTESGFTCEQMQTLDGRPLAEIIGEEHASCDVMLPIPTFTAAAELAGISRVMGGYHIQSDNIAGLKLGRDVAKHIWPKIQAHIDGTYRPKSMDAYLSRK</sequence>
<keyword evidence="2" id="KW-0732">Signal</keyword>
<organism evidence="5 6">
    <name type="scientific">Mariniblastus fucicola</name>
    <dbReference type="NCBI Taxonomy" id="980251"/>
    <lineage>
        <taxon>Bacteria</taxon>
        <taxon>Pseudomonadati</taxon>
        <taxon>Planctomycetota</taxon>
        <taxon>Planctomycetia</taxon>
        <taxon>Pirellulales</taxon>
        <taxon>Pirellulaceae</taxon>
        <taxon>Mariniblastus</taxon>
    </lineage>
</organism>
<evidence type="ECO:0000313" key="6">
    <source>
        <dbReference type="Proteomes" id="UP000322214"/>
    </source>
</evidence>
<evidence type="ECO:0000313" key="5">
    <source>
        <dbReference type="EMBL" id="QEG22843.1"/>
    </source>
</evidence>
<evidence type="ECO:0000259" key="3">
    <source>
        <dbReference type="Pfam" id="PF21167"/>
    </source>
</evidence>
<dbReference type="InterPro" id="IPR052559">
    <property type="entry name" value="V-haloperoxidase"/>
</dbReference>
<gene>
    <name evidence="5" type="ORF">MFFC18_27280</name>
</gene>
<feature type="region of interest" description="Disordered" evidence="1">
    <location>
        <begin position="173"/>
        <end position="208"/>
    </location>
</feature>
<dbReference type="KEGG" id="mff:MFFC18_27280"/>
<dbReference type="SUPFAM" id="SSF48317">
    <property type="entry name" value="Acid phosphatase/Vanadium-dependent haloperoxidase"/>
    <property type="match status" value="1"/>
</dbReference>